<dbReference type="EMBL" id="JADEXS010000151">
    <property type="protein sequence ID" value="MBE9023345.1"/>
    <property type="molecule type" value="Genomic_DNA"/>
</dbReference>
<reference evidence="1" key="1">
    <citation type="submission" date="2020-10" db="EMBL/GenBank/DDBJ databases">
        <authorList>
            <person name="Castelo-Branco R."/>
            <person name="Eusebio N."/>
            <person name="Adriana R."/>
            <person name="Vieira A."/>
            <person name="Brugerolle De Fraissinette N."/>
            <person name="Rezende De Castro R."/>
            <person name="Schneider M.P."/>
            <person name="Vasconcelos V."/>
            <person name="Leao P.N."/>
        </authorList>
    </citation>
    <scope>NUCLEOTIDE SEQUENCE</scope>
    <source>
        <strain evidence="1">LEGE 12446</strain>
    </source>
</reference>
<dbReference type="Proteomes" id="UP000622533">
    <property type="component" value="Unassembled WGS sequence"/>
</dbReference>
<sequence>MRSKAVTTARQVLEQSVVMFYQNYLPLCRINIKRAIELLVTKQTEPLGFTTESEWQIHSTKLGKYMEDSSN</sequence>
<keyword evidence="2" id="KW-1185">Reference proteome</keyword>
<accession>A0A8J6ZL22</accession>
<comment type="caution">
    <text evidence="1">The sequence shown here is derived from an EMBL/GenBank/DDBJ whole genome shotgun (WGS) entry which is preliminary data.</text>
</comment>
<dbReference type="AlphaFoldDB" id="A0A8J6ZL22"/>
<organism evidence="1 2">
    <name type="scientific">Desmonostoc muscorum LEGE 12446</name>
    <dbReference type="NCBI Taxonomy" id="1828758"/>
    <lineage>
        <taxon>Bacteria</taxon>
        <taxon>Bacillati</taxon>
        <taxon>Cyanobacteriota</taxon>
        <taxon>Cyanophyceae</taxon>
        <taxon>Nostocales</taxon>
        <taxon>Nostocaceae</taxon>
        <taxon>Desmonostoc</taxon>
    </lineage>
</organism>
<proteinExistence type="predicted"/>
<evidence type="ECO:0000313" key="1">
    <source>
        <dbReference type="EMBL" id="MBE9023345.1"/>
    </source>
</evidence>
<protein>
    <submittedName>
        <fullName evidence="1">Uncharacterized protein</fullName>
    </submittedName>
</protein>
<evidence type="ECO:0000313" key="2">
    <source>
        <dbReference type="Proteomes" id="UP000622533"/>
    </source>
</evidence>
<name>A0A8J6ZL22_DESMC</name>
<gene>
    <name evidence="1" type="ORF">IQ276_13185</name>
</gene>